<name>A0ABM9I4F3_9GAMM</name>
<dbReference type="SUPFAM" id="SSF53613">
    <property type="entry name" value="Ribokinase-like"/>
    <property type="match status" value="1"/>
</dbReference>
<dbReference type="InterPro" id="IPR011611">
    <property type="entry name" value="PfkB_dom"/>
</dbReference>
<evidence type="ECO:0000313" key="2">
    <source>
        <dbReference type="EMBL" id="CAI8880141.1"/>
    </source>
</evidence>
<reference evidence="2 3" key="1">
    <citation type="submission" date="2023-03" db="EMBL/GenBank/DDBJ databases">
        <authorList>
            <person name="Pearce D."/>
        </authorList>
    </citation>
    <scope>NUCLEOTIDE SEQUENCE [LARGE SCALE GENOMIC DNA]</scope>
    <source>
        <strain evidence="2">Msz</strain>
    </source>
</reference>
<feature type="domain" description="Carbohydrate kinase PfkB" evidence="1">
    <location>
        <begin position="2"/>
        <end position="72"/>
    </location>
</feature>
<accession>A0ABM9I4F3</accession>
<protein>
    <recommendedName>
        <fullName evidence="1">Carbohydrate kinase PfkB domain-containing protein</fullName>
    </recommendedName>
</protein>
<dbReference type="EMBL" id="OX458333">
    <property type="protein sequence ID" value="CAI8880141.1"/>
    <property type="molecule type" value="Genomic_DNA"/>
</dbReference>
<dbReference type="Gene3D" id="3.40.1190.20">
    <property type="match status" value="1"/>
</dbReference>
<dbReference type="RefSeq" id="WP_051331874.1">
    <property type="nucleotide sequence ID" value="NZ_OX458333.1"/>
</dbReference>
<keyword evidence="3" id="KW-1185">Reference proteome</keyword>
<gene>
    <name evidence="2" type="ORF">MSZNOR_3043</name>
</gene>
<dbReference type="InterPro" id="IPR029056">
    <property type="entry name" value="Ribokinase-like"/>
</dbReference>
<dbReference type="Proteomes" id="UP001162030">
    <property type="component" value="Chromosome"/>
</dbReference>
<proteinExistence type="predicted"/>
<evidence type="ECO:0000313" key="3">
    <source>
        <dbReference type="Proteomes" id="UP001162030"/>
    </source>
</evidence>
<organism evidence="2 3">
    <name type="scientific">Methylocaldum szegediense</name>
    <dbReference type="NCBI Taxonomy" id="73780"/>
    <lineage>
        <taxon>Bacteria</taxon>
        <taxon>Pseudomonadati</taxon>
        <taxon>Pseudomonadota</taxon>
        <taxon>Gammaproteobacteria</taxon>
        <taxon>Methylococcales</taxon>
        <taxon>Methylococcaceae</taxon>
        <taxon>Methylocaldum</taxon>
    </lineage>
</organism>
<sequence length="88" mass="9361">MVATLGAEGCGAVSRNEPPLCQPAYPITPVDAFSAGLLAALAFWMTLTDALRWANACGAWVASRMGVLRALPRATEVEDFIQTIQIPK</sequence>
<dbReference type="Pfam" id="PF00294">
    <property type="entry name" value="PfkB"/>
    <property type="match status" value="1"/>
</dbReference>
<evidence type="ECO:0000259" key="1">
    <source>
        <dbReference type="Pfam" id="PF00294"/>
    </source>
</evidence>